<name>D8LMA5_ECTSI</name>
<feature type="region of interest" description="Disordered" evidence="10">
    <location>
        <begin position="317"/>
        <end position="359"/>
    </location>
</feature>
<keyword evidence="5" id="KW-0653">Protein transport</keyword>
<dbReference type="GO" id="GO:0006891">
    <property type="term" value="P:intra-Golgi vesicle-mediated transport"/>
    <property type="evidence" value="ECO:0007669"/>
    <property type="project" value="TreeGrafter"/>
</dbReference>
<dbReference type="InterPro" id="IPR009316">
    <property type="entry name" value="COG2"/>
</dbReference>
<feature type="domain" description="COG complex component COG2 C-terminal" evidence="12">
    <location>
        <begin position="553"/>
        <end position="888"/>
    </location>
</feature>
<dbReference type="Pfam" id="PF12022">
    <property type="entry name" value="COG2_C"/>
    <property type="match status" value="1"/>
</dbReference>
<feature type="region of interest" description="Disordered" evidence="10">
    <location>
        <begin position="445"/>
        <end position="467"/>
    </location>
</feature>
<comment type="similarity">
    <text evidence="2">Belongs to the COG2 family.</text>
</comment>
<protein>
    <recommendedName>
        <fullName evidence="3">Conserved oligomeric Golgi complex subunit 2</fullName>
    </recommendedName>
    <alternativeName>
        <fullName evidence="8">Component of oligomeric Golgi complex 2</fullName>
    </alternativeName>
</protein>
<feature type="coiled-coil region" evidence="9">
    <location>
        <begin position="233"/>
        <end position="260"/>
    </location>
</feature>
<evidence type="ECO:0000259" key="12">
    <source>
        <dbReference type="Pfam" id="PF12022"/>
    </source>
</evidence>
<evidence type="ECO:0000256" key="9">
    <source>
        <dbReference type="SAM" id="Coils"/>
    </source>
</evidence>
<keyword evidence="7" id="KW-0472">Membrane</keyword>
<dbReference type="OrthoDB" id="332281at2759"/>
<keyword evidence="14" id="KW-1185">Reference proteome</keyword>
<feature type="domain" description="Conserved oligomeric Golgi complex subunit 2 N-terminal" evidence="11">
    <location>
        <begin position="11"/>
        <end position="85"/>
    </location>
</feature>
<feature type="compositionally biased region" description="Low complexity" evidence="10">
    <location>
        <begin position="582"/>
        <end position="591"/>
    </location>
</feature>
<dbReference type="AlphaFoldDB" id="D8LMA5"/>
<dbReference type="GO" id="GO:0017119">
    <property type="term" value="C:Golgi transport complex"/>
    <property type="evidence" value="ECO:0007669"/>
    <property type="project" value="TreeGrafter"/>
</dbReference>
<dbReference type="Proteomes" id="UP000002630">
    <property type="component" value="Linkage Group LG03"/>
</dbReference>
<feature type="compositionally biased region" description="Basic and acidic residues" evidence="10">
    <location>
        <begin position="454"/>
        <end position="467"/>
    </location>
</feature>
<evidence type="ECO:0000256" key="8">
    <source>
        <dbReference type="ARBA" id="ARBA00031344"/>
    </source>
</evidence>
<feature type="compositionally biased region" description="Gly residues" evidence="10">
    <location>
        <begin position="338"/>
        <end position="355"/>
    </location>
</feature>
<dbReference type="EMBL" id="FN648596">
    <property type="protein sequence ID" value="CBN77515.1"/>
    <property type="molecule type" value="Genomic_DNA"/>
</dbReference>
<evidence type="ECO:0000256" key="5">
    <source>
        <dbReference type="ARBA" id="ARBA00022927"/>
    </source>
</evidence>
<organism evidence="13 14">
    <name type="scientific">Ectocarpus siliculosus</name>
    <name type="common">Brown alga</name>
    <name type="synonym">Conferva siliculosa</name>
    <dbReference type="NCBI Taxonomy" id="2880"/>
    <lineage>
        <taxon>Eukaryota</taxon>
        <taxon>Sar</taxon>
        <taxon>Stramenopiles</taxon>
        <taxon>Ochrophyta</taxon>
        <taxon>PX clade</taxon>
        <taxon>Phaeophyceae</taxon>
        <taxon>Ectocarpales</taxon>
        <taxon>Ectocarpaceae</taxon>
        <taxon>Ectocarpus</taxon>
    </lineage>
</organism>
<dbReference type="GO" id="GO:0015031">
    <property type="term" value="P:protein transport"/>
    <property type="evidence" value="ECO:0007669"/>
    <property type="project" value="UniProtKB-KW"/>
</dbReference>
<dbReference type="eggNOG" id="KOG2307">
    <property type="taxonomic scope" value="Eukaryota"/>
</dbReference>
<gene>
    <name evidence="13" type="ORF">Esi_0004_0066</name>
</gene>
<evidence type="ECO:0000313" key="13">
    <source>
        <dbReference type="EMBL" id="CBN77515.1"/>
    </source>
</evidence>
<accession>D8LMA5</accession>
<dbReference type="InterPro" id="IPR024603">
    <property type="entry name" value="COG_complex_COG2_C"/>
</dbReference>
<evidence type="ECO:0000256" key="7">
    <source>
        <dbReference type="ARBA" id="ARBA00023136"/>
    </source>
</evidence>
<keyword evidence="6" id="KW-0333">Golgi apparatus</keyword>
<comment type="subcellular location">
    <subcellularLocation>
        <location evidence="1">Golgi apparatus membrane</location>
        <topology evidence="1">Peripheral membrane protein</topology>
    </subcellularLocation>
</comment>
<evidence type="ECO:0000313" key="14">
    <source>
        <dbReference type="Proteomes" id="UP000002630"/>
    </source>
</evidence>
<feature type="region of interest" description="Disordered" evidence="10">
    <location>
        <begin position="582"/>
        <end position="602"/>
    </location>
</feature>
<dbReference type="PANTHER" id="PTHR12961:SF0">
    <property type="entry name" value="CONSERVED OLIGOMERIC GOLGI COMPLEX SUBUNIT 2"/>
    <property type="match status" value="1"/>
</dbReference>
<feature type="region of interest" description="Disordered" evidence="10">
    <location>
        <begin position="858"/>
        <end position="878"/>
    </location>
</feature>
<keyword evidence="9" id="KW-0175">Coiled coil</keyword>
<dbReference type="InParanoid" id="D8LMA5"/>
<dbReference type="Pfam" id="PF06148">
    <property type="entry name" value="COG2_N"/>
    <property type="match status" value="1"/>
</dbReference>
<dbReference type="STRING" id="2880.D8LMA5"/>
<dbReference type="EMBL" id="FN649728">
    <property type="protein sequence ID" value="CBN77515.1"/>
    <property type="molecule type" value="Genomic_DNA"/>
</dbReference>
<reference evidence="13 14" key="1">
    <citation type="journal article" date="2010" name="Nature">
        <title>The Ectocarpus genome and the independent evolution of multicellularity in brown algae.</title>
        <authorList>
            <person name="Cock J.M."/>
            <person name="Sterck L."/>
            <person name="Rouze P."/>
            <person name="Scornet D."/>
            <person name="Allen A.E."/>
            <person name="Amoutzias G."/>
            <person name="Anthouard V."/>
            <person name="Artiguenave F."/>
            <person name="Aury J.M."/>
            <person name="Badger J.H."/>
            <person name="Beszteri B."/>
            <person name="Billiau K."/>
            <person name="Bonnet E."/>
            <person name="Bothwell J.H."/>
            <person name="Bowler C."/>
            <person name="Boyen C."/>
            <person name="Brownlee C."/>
            <person name="Carrano C.J."/>
            <person name="Charrier B."/>
            <person name="Cho G.Y."/>
            <person name="Coelho S.M."/>
            <person name="Collen J."/>
            <person name="Corre E."/>
            <person name="Da Silva C."/>
            <person name="Delage L."/>
            <person name="Delaroque N."/>
            <person name="Dittami S.M."/>
            <person name="Doulbeau S."/>
            <person name="Elias M."/>
            <person name="Farnham G."/>
            <person name="Gachon C.M."/>
            <person name="Gschloessl B."/>
            <person name="Heesch S."/>
            <person name="Jabbari K."/>
            <person name="Jubin C."/>
            <person name="Kawai H."/>
            <person name="Kimura K."/>
            <person name="Kloareg B."/>
            <person name="Kupper F.C."/>
            <person name="Lang D."/>
            <person name="Le Bail A."/>
            <person name="Leblanc C."/>
            <person name="Lerouge P."/>
            <person name="Lohr M."/>
            <person name="Lopez P.J."/>
            <person name="Martens C."/>
            <person name="Maumus F."/>
            <person name="Michel G."/>
            <person name="Miranda-Saavedra D."/>
            <person name="Morales J."/>
            <person name="Moreau H."/>
            <person name="Motomura T."/>
            <person name="Nagasato C."/>
            <person name="Napoli C.A."/>
            <person name="Nelson D.R."/>
            <person name="Nyvall-Collen P."/>
            <person name="Peters A.F."/>
            <person name="Pommier C."/>
            <person name="Potin P."/>
            <person name="Poulain J."/>
            <person name="Quesneville H."/>
            <person name="Read B."/>
            <person name="Rensing S.A."/>
            <person name="Ritter A."/>
            <person name="Rousvoal S."/>
            <person name="Samanta M."/>
            <person name="Samson G."/>
            <person name="Schroeder D.C."/>
            <person name="Segurens B."/>
            <person name="Strittmatter M."/>
            <person name="Tonon T."/>
            <person name="Tregear J.W."/>
            <person name="Valentin K."/>
            <person name="von Dassow P."/>
            <person name="Yamagishi T."/>
            <person name="Van de Peer Y."/>
            <person name="Wincker P."/>
        </authorList>
    </citation>
    <scope>NUCLEOTIDE SEQUENCE [LARGE SCALE GENOMIC DNA]</scope>
    <source>
        <strain evidence="14">Ec32 / CCAP1310/4</strain>
    </source>
</reference>
<evidence type="ECO:0000256" key="3">
    <source>
        <dbReference type="ARBA" id="ARBA00020977"/>
    </source>
</evidence>
<dbReference type="OMA" id="CWAEGVY"/>
<evidence type="ECO:0000256" key="6">
    <source>
        <dbReference type="ARBA" id="ARBA00023034"/>
    </source>
</evidence>
<dbReference type="PANTHER" id="PTHR12961">
    <property type="entry name" value="CONSERVED OLIGOMERIC GOLGI COMPLEX COMPONENT 2"/>
    <property type="match status" value="1"/>
</dbReference>
<evidence type="ECO:0000256" key="1">
    <source>
        <dbReference type="ARBA" id="ARBA00004395"/>
    </source>
</evidence>
<evidence type="ECO:0000256" key="4">
    <source>
        <dbReference type="ARBA" id="ARBA00022448"/>
    </source>
</evidence>
<evidence type="ECO:0000256" key="2">
    <source>
        <dbReference type="ARBA" id="ARBA00007603"/>
    </source>
</evidence>
<feature type="compositionally biased region" description="Gly residues" evidence="10">
    <location>
        <begin position="160"/>
        <end position="178"/>
    </location>
</feature>
<feature type="coiled-coil region" evidence="9">
    <location>
        <begin position="92"/>
        <end position="119"/>
    </location>
</feature>
<evidence type="ECO:0000256" key="10">
    <source>
        <dbReference type="SAM" id="MobiDB-lite"/>
    </source>
</evidence>
<proteinExistence type="inferred from homology"/>
<keyword evidence="4" id="KW-0813">Transport</keyword>
<evidence type="ECO:0000259" key="11">
    <source>
        <dbReference type="Pfam" id="PF06148"/>
    </source>
</evidence>
<dbReference type="InterPro" id="IPR024602">
    <property type="entry name" value="COG_su2_N"/>
</dbReference>
<dbReference type="GO" id="GO:0000139">
    <property type="term" value="C:Golgi membrane"/>
    <property type="evidence" value="ECO:0007669"/>
    <property type="project" value="UniProtKB-SubCell"/>
</dbReference>
<feature type="region of interest" description="Disordered" evidence="10">
    <location>
        <begin position="153"/>
        <end position="181"/>
    </location>
</feature>
<sequence>MQEGRSKHACCFAVEVFDDAQQFDPSAFVASTRSLVPLERLRDDLQEHLADRKQELYDLINRDYADFILVSTKLSGVGSKVSHLREPMARLLARASGLRVSAEEEASRLEAKLEERRVVRERKNSVQRFLRFMSTLDTAEGVLEIGDRGADRLEDDLDTAGGGGEGGTGGGSGGVGEGARGRACWDVDEDDEGFDDPDLLAAFSGGLALATSDKAVLSAASVPGAASGGGVEGDKAREEEEELRAAASCAQEECALLERAAHYALMMNADLQAAAEDEANGAGDADATSLLRGMSSRASRVEAEITRRLRSEFASLLKPRHPWPSTPAAGDGASAGNKAGGGPARGGLGSGGGDGGARESRRQALLSCLRPFSALGSGIEAEKQFARAVMQPFLEARFTPGIVDGSERGSSKGLGPLLNELLAYVKEVAGDAVEAAEDMFASPAGLDLEGSPLGEKDEKEEDGAKTGTVKEVDAMAPLPVDLVCNGVWRPVQQVLMTRLSSIFATGMVAAQHSNFVLCMEFLEGLAAIAGGEKRPRIRHRLLGQPSVAEFKARWNLPIYFQLRSREISSRLEASLKAAARSRSGSSHSTGSAGVGGEGAAAAEAGVQEEHEEALLAFDGPAFELGVFREAWRCLSLCWSNEVGVRYFCRGLSHRFLRLSLQGIGRVGAWAGSKEVLSLHPDDIVPVAADLSKLLGALRSDFVGVAAARISAPAAGERNRAGQGALSEKDAKELVGEVVMEAVGAWGGLVDSLWEKATSQVAAQCNTILQAVKGITATYRMTNKPPPQRPSPFVPNVLRALREFDSRWGASASGNEREGGGGAGWKDRVVMSVCSRYLEIVSELLLTVRQMENTLNKRRVTARRGSRAGAGDQGPSDKDKIMMQLRFDVREFGKEAARLGVDVSSFPPYEGLLEVVEAKDADASAVEGSASSR</sequence>
<dbReference type="GO" id="GO:0007030">
    <property type="term" value="P:Golgi organization"/>
    <property type="evidence" value="ECO:0007669"/>
    <property type="project" value="InterPro"/>
</dbReference>